<evidence type="ECO:0000313" key="1">
    <source>
        <dbReference type="EMBL" id="MPC23750.1"/>
    </source>
</evidence>
<reference evidence="1 2" key="1">
    <citation type="submission" date="2019-05" db="EMBL/GenBank/DDBJ databases">
        <title>Another draft genome of Portunus trituberculatus and its Hox gene families provides insights of decapod evolution.</title>
        <authorList>
            <person name="Jeong J.-H."/>
            <person name="Song I."/>
            <person name="Kim S."/>
            <person name="Choi T."/>
            <person name="Kim D."/>
            <person name="Ryu S."/>
            <person name="Kim W."/>
        </authorList>
    </citation>
    <scope>NUCLEOTIDE SEQUENCE [LARGE SCALE GENOMIC DNA]</scope>
    <source>
        <tissue evidence="1">Muscle</tissue>
    </source>
</reference>
<dbReference type="AlphaFoldDB" id="A0A5B7DQE2"/>
<proteinExistence type="predicted"/>
<dbReference type="Proteomes" id="UP000324222">
    <property type="component" value="Unassembled WGS sequence"/>
</dbReference>
<comment type="caution">
    <text evidence="1">The sequence shown here is derived from an EMBL/GenBank/DDBJ whole genome shotgun (WGS) entry which is preliminary data.</text>
</comment>
<accession>A0A5B7DQE2</accession>
<keyword evidence="2" id="KW-1185">Reference proteome</keyword>
<gene>
    <name evidence="1" type="ORF">E2C01_016811</name>
</gene>
<organism evidence="1 2">
    <name type="scientific">Portunus trituberculatus</name>
    <name type="common">Swimming crab</name>
    <name type="synonym">Neptunus trituberculatus</name>
    <dbReference type="NCBI Taxonomy" id="210409"/>
    <lineage>
        <taxon>Eukaryota</taxon>
        <taxon>Metazoa</taxon>
        <taxon>Ecdysozoa</taxon>
        <taxon>Arthropoda</taxon>
        <taxon>Crustacea</taxon>
        <taxon>Multicrustacea</taxon>
        <taxon>Malacostraca</taxon>
        <taxon>Eumalacostraca</taxon>
        <taxon>Eucarida</taxon>
        <taxon>Decapoda</taxon>
        <taxon>Pleocyemata</taxon>
        <taxon>Brachyura</taxon>
        <taxon>Eubrachyura</taxon>
        <taxon>Portunoidea</taxon>
        <taxon>Portunidae</taxon>
        <taxon>Portuninae</taxon>
        <taxon>Portunus</taxon>
    </lineage>
</organism>
<protein>
    <submittedName>
        <fullName evidence="1">Uncharacterized protein</fullName>
    </submittedName>
</protein>
<dbReference type="EMBL" id="VSRR010001247">
    <property type="protein sequence ID" value="MPC23750.1"/>
    <property type="molecule type" value="Genomic_DNA"/>
</dbReference>
<sequence>MCWCELVKQYWVLAVAHCGPSVRQGCGVRGRATARHVSVKGVCLRSPFPNAWPGVSYYCRCVRKKAEHRAGRQ</sequence>
<name>A0A5B7DQE2_PORTR</name>
<evidence type="ECO:0000313" key="2">
    <source>
        <dbReference type="Proteomes" id="UP000324222"/>
    </source>
</evidence>